<dbReference type="CDD" id="cd06974">
    <property type="entry name" value="TerD_like"/>
    <property type="match status" value="1"/>
</dbReference>
<dbReference type="STRING" id="656024.FsymDg_0355"/>
<name>F8B4I2_9ACTN</name>
<evidence type="ECO:0000256" key="2">
    <source>
        <dbReference type="SAM" id="MobiDB-lite"/>
    </source>
</evidence>
<dbReference type="InterPro" id="IPR051324">
    <property type="entry name" value="Stress/Tellurium_Resist"/>
</dbReference>
<evidence type="ECO:0000259" key="3">
    <source>
        <dbReference type="Pfam" id="PF02342"/>
    </source>
</evidence>
<dbReference type="PANTHER" id="PTHR32097">
    <property type="entry name" value="CAMP-BINDING PROTEIN 1-RELATED"/>
    <property type="match status" value="1"/>
</dbReference>
<feature type="region of interest" description="Disordered" evidence="2">
    <location>
        <begin position="211"/>
        <end position="322"/>
    </location>
</feature>
<dbReference type="Pfam" id="PF02342">
    <property type="entry name" value="TerD"/>
    <property type="match status" value="1"/>
</dbReference>
<dbReference type="PANTHER" id="PTHR32097:SF4">
    <property type="entry name" value="GENERAL STRESS PROTEIN 16U"/>
    <property type="match status" value="1"/>
</dbReference>
<dbReference type="Gene3D" id="2.60.60.30">
    <property type="entry name" value="sav2460 like domains"/>
    <property type="match status" value="1"/>
</dbReference>
<evidence type="ECO:0000313" key="4">
    <source>
        <dbReference type="EMBL" id="AEH07923.1"/>
    </source>
</evidence>
<gene>
    <name evidence="4" type="ordered locus">FsymDg_0355</name>
</gene>
<organism evidence="4 5">
    <name type="scientific">Candidatus Protofrankia datiscae</name>
    <dbReference type="NCBI Taxonomy" id="2716812"/>
    <lineage>
        <taxon>Bacteria</taxon>
        <taxon>Bacillati</taxon>
        <taxon>Actinomycetota</taxon>
        <taxon>Actinomycetes</taxon>
        <taxon>Frankiales</taxon>
        <taxon>Frankiaceae</taxon>
        <taxon>Protofrankia</taxon>
    </lineage>
</organism>
<dbReference type="AlphaFoldDB" id="F8B4I2"/>
<proteinExistence type="inferred from homology"/>
<accession>F8B4I2</accession>
<dbReference type="Proteomes" id="UP000001549">
    <property type="component" value="Chromosome"/>
</dbReference>
<feature type="domain" description="TerD" evidence="3">
    <location>
        <begin position="1"/>
        <end position="178"/>
    </location>
</feature>
<dbReference type="KEGG" id="fsy:FsymDg_0355"/>
<evidence type="ECO:0000313" key="5">
    <source>
        <dbReference type="Proteomes" id="UP000001549"/>
    </source>
</evidence>
<dbReference type="eggNOG" id="COG2310">
    <property type="taxonomic scope" value="Bacteria"/>
</dbReference>
<dbReference type="HOGENOM" id="CLU_520488_0_0_11"/>
<feature type="compositionally biased region" description="Low complexity" evidence="2">
    <location>
        <begin position="260"/>
        <end position="276"/>
    </location>
</feature>
<dbReference type="RefSeq" id="WP_013871918.1">
    <property type="nucleotide sequence ID" value="NC_015656.1"/>
</dbReference>
<feature type="compositionally biased region" description="Pro residues" evidence="2">
    <location>
        <begin position="221"/>
        <end position="241"/>
    </location>
</feature>
<evidence type="ECO:0000256" key="1">
    <source>
        <dbReference type="ARBA" id="ARBA00008775"/>
    </source>
</evidence>
<reference evidence="4 5" key="1">
    <citation type="submission" date="2011-05" db="EMBL/GenBank/DDBJ databases">
        <title>Complete sequence of chromosome of Frankia symbiont of Datisca glomerata.</title>
        <authorList>
            <consortium name="US DOE Joint Genome Institute"/>
            <person name="Lucas S."/>
            <person name="Han J."/>
            <person name="Lapidus A."/>
            <person name="Cheng J.-F."/>
            <person name="Goodwin L."/>
            <person name="Pitluck S."/>
            <person name="Peters L."/>
            <person name="Mikhailova N."/>
            <person name="Chertkov O."/>
            <person name="Teshima H."/>
            <person name="Han C."/>
            <person name="Tapia R."/>
            <person name="Land M."/>
            <person name="Hauser L."/>
            <person name="Kyrpides N."/>
            <person name="Ivanova N."/>
            <person name="Pagani I."/>
            <person name="Berry A."/>
            <person name="Pawlowski K."/>
            <person name="Persson T."/>
            <person name="Vanden Heuvel B."/>
            <person name="Benson D."/>
            <person name="Woyke T."/>
        </authorList>
    </citation>
    <scope>NUCLEOTIDE SEQUENCE [LARGE SCALE GENOMIC DNA]</scope>
    <source>
        <strain evidence="5">4085684</strain>
    </source>
</reference>
<sequence length="523" mass="55541">MTVILPRGGNVLLSDEAPGIERVGIGLGWSGGSGSAAVELDGFVVLDNGGATSSQVLLAHQVPNPTERVGASPPPRPLVGDVEKLVVTLAAVPAEVSHLQFGMAIYDAAGRGQTFRSVRHTYVRVLNHANNVEIARYSLDPGTGLETAMIFGEIYRHLRGWKFRAVGQGYVTGLPGLAGPGGGDIATAHPSRAAAFLTRASPARTRRNVAAHLHPPRTDPPRVPPVIVPSSPPRPQPPHAPPAERDPAVARLPTPPAGPAQPAGPAAPATPVPAATRSPLDLSGPDEAAPAAVARATATRAPARPSSTRINYGEHSSRHKQRMEHVTVLDDDHPATAWTEEKRGSGTMTVTLQWALLKTQTGLPRPSNIHLGCLWQANDAAAGLMQDLGDTVSAPGHAAPRQVLRLGRRDELEGQTIFVDLGALLTFRRFFVFAYGLHTAPEWSLLRPVLTVAARTGEQLTIRLGDAPPRARICVVASFHVAQDDVIIRRENDFLEGVQADVAVRHGWSLEWSPGGETLRDVP</sequence>
<dbReference type="eggNOG" id="COG4110">
    <property type="taxonomic scope" value="Bacteria"/>
</dbReference>
<keyword evidence="5" id="KW-1185">Reference proteome</keyword>
<comment type="similarity">
    <text evidence="1">Belongs to the CAPAB/TerDEXZ family.</text>
</comment>
<feature type="compositionally biased region" description="Low complexity" evidence="2">
    <location>
        <begin position="288"/>
        <end position="309"/>
    </location>
</feature>
<dbReference type="InterPro" id="IPR003325">
    <property type="entry name" value="TerD"/>
</dbReference>
<protein>
    <submittedName>
        <fullName evidence="4">Stress protein</fullName>
    </submittedName>
</protein>
<dbReference type="EMBL" id="CP002801">
    <property type="protein sequence ID" value="AEH07923.1"/>
    <property type="molecule type" value="Genomic_DNA"/>
</dbReference>